<dbReference type="GeneID" id="26643857"/>
<reference evidence="1 2" key="1">
    <citation type="journal article" date="2011" name="Microbiology">
        <title>The Pseudomonas aeruginosa generalized transducing phage phiPA3 is a new member of the phiKZ-like group of 'jumbo' phages, and infects model laboratory strains and clinical isolates from cystic fibrosis patients.</title>
        <authorList>
            <person name="Monson R."/>
            <person name="Foulds I."/>
            <person name="Foweraker J."/>
            <person name="Welch M."/>
            <person name="Salmond G.P."/>
        </authorList>
    </citation>
    <scope>NUCLEOTIDE SEQUENCE [LARGE SCALE GENOMIC DNA]</scope>
</reference>
<organismHost>
    <name type="scientific">Pseudomonas aeruginosa</name>
    <dbReference type="NCBI Taxonomy" id="287"/>
</organismHost>
<protein>
    <submittedName>
        <fullName evidence="1">Uncharacterized protein 329</fullName>
    </submittedName>
</protein>
<name>F8SJG5_BPPA3</name>
<evidence type="ECO:0000313" key="1">
    <source>
        <dbReference type="EMBL" id="AEH03752.1"/>
    </source>
</evidence>
<keyword evidence="2" id="KW-1185">Reference proteome</keyword>
<proteinExistence type="predicted"/>
<evidence type="ECO:0000313" key="2">
    <source>
        <dbReference type="Proteomes" id="UP000008388"/>
    </source>
</evidence>
<dbReference type="KEGG" id="vg:26643857"/>
<dbReference type="Proteomes" id="UP000008388">
    <property type="component" value="Segment"/>
</dbReference>
<sequence length="208" mass="24184">MSEIDDTKIFDYAHNVARNHKRIVEELRAELQDKDYIIYTRAGSPIEFPKVQFTIGSLKDDLPDFVMTGELAREGVEAFIKLCRDHLIRRVPEHVTRLLMHVDEMVKIINEELAANGNEFDVRAIAIDTSQFMWGVGMNARRFYGDYAEDVKVIQLQVARGGVFPEDIHYPQALYPQPLLPTSGFGNYRTPIPQWVKMQRQYQIHRFN</sequence>
<dbReference type="EMBL" id="HQ630627">
    <property type="protein sequence ID" value="AEH03752.1"/>
    <property type="molecule type" value="Genomic_DNA"/>
</dbReference>
<accession>F8SJG5</accession>
<organism evidence="1 2">
    <name type="scientific">Pseudomonas phage PhiPA3</name>
    <name type="common">Pseudomonas aeruginosa phage PhiPA3</name>
    <dbReference type="NCBI Taxonomy" id="998086"/>
    <lineage>
        <taxon>Viruses</taxon>
        <taxon>Duplodnaviria</taxon>
        <taxon>Heunggongvirae</taxon>
        <taxon>Uroviricota</taxon>
        <taxon>Caudoviricetes</taxon>
        <taxon>Chimalliviridae</taxon>
        <taxon>Miltoncavirus</taxon>
        <taxon>Miltoncavirus PhiPA3</taxon>
    </lineage>
</organism>
<dbReference type="RefSeq" id="YP_009217408.1">
    <property type="nucleotide sequence ID" value="NC_028999.1"/>
</dbReference>
<gene>
    <name evidence="1" type="primary">329</name>
</gene>